<sequence length="919" mass="105366">MLQNMKPSLIPAEQASHFYMHWMNASREKRTAKIQSLITQPLNRLNLEALLKREMDDGYPLPRAMRRLRNLLICAIIERDLSGKADLSEVVETMTRFAEFAIRTHLKTLSEELTAAHGTPIGAHSGTPQEMIILGMGKLGGGELNVSSDIDLIFVYPENGETKTTEPGQRPLSNQEFFTRLGKRFIKALSEITEDGFTFRVDMALRPNGESGPLVASTNMVEQYLIVQGREWERYAWIKARPITGNPDDIRALQEIVHPFIYRRYLDFSVIDAIRNLHQQIRADVIRQEKLHPERSNNVKLGRGGIREIEFLAQMFQLIRGGREPALQDKSTRNILHILVEKRQLDDDIANALLDSYTFLRNLEHRIQYLDDAQTHSLPANENELLLIANSMGMETTSELLDELKKHRSFVSSQFDEIFSDKSSKEDNSKPVIPQPLLSSQSEDEQIHSIQTKLESFGFAEADNAARRLLSFWKTNRIQSLSDSTRTRLVTFINTTLPELLKSSHAPVVTLGRLLDFLESISRRTAYLSLLTEFPAATQRLIRMLDASEWAARYLTRHPILLDELLDARTLLAPPDWPSFTAELEQQLELQRGDTELMMDTLREAHHAQLFRFLAQDLAGGLTVERLADHLSRLADIIVETALKEVWLAMPKRHRDIPRFAVIAYGKLGGKELGYASDLDLIFLYDDDHPDAPMLYARLAQRFITWMTSSTSAGILFDIDIALRPDGASGLMVSSIDSFERYQAESAWAWEHQALTRARFCAGDENIGKRFEALRDRILRQPRDRQWLRQEILKMREKIHESHPNRSTLFDLKHDAGGMIDIEFIVQYLVLEYSREYPELTDNFGNIALLKMSEKLNLIPEEAGEKVSAIYRQFRKRQHEIRMQGADQAKVEPDEVTDQVNEVKKLWNLVLLHPSNEAD</sequence>
<keyword evidence="2 7" id="KW-0548">Nucleotidyltransferase</keyword>
<feature type="domain" description="PII-uridylyltransferase/Glutamine-synthetase adenylyltransferase" evidence="10">
    <location>
        <begin position="276"/>
        <end position="419"/>
    </location>
</feature>
<keyword evidence="6 7" id="KW-0511">Multifunctional enzyme</keyword>
<keyword evidence="12" id="KW-1185">Reference proteome</keyword>
<dbReference type="SUPFAM" id="SSF81593">
    <property type="entry name" value="Nucleotidyltransferase substrate binding subunit/domain"/>
    <property type="match status" value="2"/>
</dbReference>
<dbReference type="InterPro" id="IPR023057">
    <property type="entry name" value="GlnE"/>
</dbReference>
<evidence type="ECO:0000313" key="12">
    <source>
        <dbReference type="Proteomes" id="UP000005089"/>
    </source>
</evidence>
<dbReference type="Pfam" id="PF03710">
    <property type="entry name" value="GlnE"/>
    <property type="match status" value="2"/>
</dbReference>
<evidence type="ECO:0000256" key="4">
    <source>
        <dbReference type="ARBA" id="ARBA00022840"/>
    </source>
</evidence>
<keyword evidence="3 7" id="KW-0547">Nucleotide-binding</keyword>
<keyword evidence="1 7" id="KW-0808">Transferase</keyword>
<dbReference type="Proteomes" id="UP000005089">
    <property type="component" value="Unassembled WGS sequence"/>
</dbReference>
<gene>
    <name evidence="7" type="primary">glnE</name>
    <name evidence="11" type="ORF">OFBG_01679</name>
</gene>
<dbReference type="GO" id="GO:0047388">
    <property type="term" value="F:[glutamine synthetase]-adenylyl-L-tyrosine phosphorylase activity"/>
    <property type="evidence" value="ECO:0007669"/>
    <property type="project" value="UniProtKB-EC"/>
</dbReference>
<evidence type="ECO:0000256" key="3">
    <source>
        <dbReference type="ARBA" id="ARBA00022741"/>
    </source>
</evidence>
<dbReference type="HAMAP" id="MF_00802">
    <property type="entry name" value="GlnE"/>
    <property type="match status" value="1"/>
</dbReference>
<dbReference type="InterPro" id="IPR005190">
    <property type="entry name" value="GlnE_rpt_dom"/>
</dbReference>
<dbReference type="PANTHER" id="PTHR30621:SF0">
    <property type="entry name" value="BIFUNCTIONAL GLUTAMINE SYNTHETASE ADENYLYLTRANSFERASE_ADENYLYL-REMOVING ENZYME"/>
    <property type="match status" value="1"/>
</dbReference>
<evidence type="ECO:0000256" key="5">
    <source>
        <dbReference type="ARBA" id="ARBA00022842"/>
    </source>
</evidence>
<accession>C3XBS5</accession>
<dbReference type="InterPro" id="IPR013546">
    <property type="entry name" value="PII_UdlTrfase/GS_AdlTrfase"/>
</dbReference>
<protein>
    <recommendedName>
        <fullName evidence="7">Bifunctional glutamine synthetase adenylyltransferase/adenylyl-removing enzyme</fullName>
    </recommendedName>
    <alternativeName>
        <fullName evidence="7">ATP:glutamine synthetase adenylyltransferase</fullName>
    </alternativeName>
    <alternativeName>
        <fullName evidence="7">ATase</fullName>
    </alternativeName>
    <domain>
        <recommendedName>
            <fullName evidence="7">Glutamine synthetase adenylyl-L-tyrosine phosphorylase</fullName>
            <ecNumber evidence="7">2.7.7.89</ecNumber>
        </recommendedName>
        <alternativeName>
            <fullName evidence="7">Adenylyl removase</fullName>
            <shortName evidence="7">AR</shortName>
            <shortName evidence="7">AT-N</shortName>
        </alternativeName>
    </domain>
    <domain>
        <recommendedName>
            <fullName evidence="7">Glutamine synthetase adenylyl transferase</fullName>
            <ecNumber evidence="7">2.7.7.42</ecNumber>
        </recommendedName>
        <alternativeName>
            <fullName evidence="7">Adenylyl transferase</fullName>
            <shortName evidence="7">AT</shortName>
            <shortName evidence="7">AT-C</shortName>
        </alternativeName>
    </domain>
</protein>
<dbReference type="NCBIfam" id="NF008292">
    <property type="entry name" value="PRK11072.1"/>
    <property type="match status" value="1"/>
</dbReference>
<dbReference type="PANTHER" id="PTHR30621">
    <property type="entry name" value="GLUTAMINE SYNTHETASE ADENYLYLTRANSFERASE"/>
    <property type="match status" value="1"/>
</dbReference>
<dbReference type="EMBL" id="GG658170">
    <property type="protein sequence ID" value="EEO30651.1"/>
    <property type="molecule type" value="Genomic_DNA"/>
</dbReference>
<dbReference type="SUPFAM" id="SSF81301">
    <property type="entry name" value="Nucleotidyltransferase"/>
    <property type="match status" value="2"/>
</dbReference>
<dbReference type="FunFam" id="1.20.120.330:FF:000005">
    <property type="entry name" value="Bifunctional glutamine synthetase adenylyltransferase/adenylyl-removing enzyme"/>
    <property type="match status" value="1"/>
</dbReference>
<organism evidence="11 12">
    <name type="scientific">Oxalobacter formigenes OXCC13</name>
    <dbReference type="NCBI Taxonomy" id="556269"/>
    <lineage>
        <taxon>Bacteria</taxon>
        <taxon>Pseudomonadati</taxon>
        <taxon>Pseudomonadota</taxon>
        <taxon>Betaproteobacteria</taxon>
        <taxon>Burkholderiales</taxon>
        <taxon>Oxalobacteraceae</taxon>
        <taxon>Oxalobacter</taxon>
    </lineage>
</organism>
<dbReference type="GO" id="GO:0005829">
    <property type="term" value="C:cytosol"/>
    <property type="evidence" value="ECO:0007669"/>
    <property type="project" value="TreeGrafter"/>
</dbReference>
<feature type="region of interest" description="Adenylyl transferase" evidence="7">
    <location>
        <begin position="442"/>
        <end position="919"/>
    </location>
</feature>
<dbReference type="GO" id="GO:0000287">
    <property type="term" value="F:magnesium ion binding"/>
    <property type="evidence" value="ECO:0007669"/>
    <property type="project" value="UniProtKB-UniRule"/>
</dbReference>
<dbReference type="GO" id="GO:0008882">
    <property type="term" value="F:[glutamate-ammonia-ligase] adenylyltransferase activity"/>
    <property type="evidence" value="ECO:0007669"/>
    <property type="project" value="UniProtKB-UniRule"/>
</dbReference>
<evidence type="ECO:0000256" key="8">
    <source>
        <dbReference type="SAM" id="MobiDB-lite"/>
    </source>
</evidence>
<keyword evidence="5 7" id="KW-0460">Magnesium</keyword>
<dbReference type="Gene3D" id="3.30.460.10">
    <property type="entry name" value="Beta Polymerase, domain 2"/>
    <property type="match status" value="2"/>
</dbReference>
<dbReference type="Gene3D" id="1.20.120.330">
    <property type="entry name" value="Nucleotidyltransferases domain 2"/>
    <property type="match status" value="2"/>
</dbReference>
<dbReference type="eggNOG" id="COG1391">
    <property type="taxonomic scope" value="Bacteria"/>
</dbReference>
<feature type="domain" description="Glutamate-ammonia ligase adenylyltransferase repeated" evidence="9">
    <location>
        <begin position="539"/>
        <end position="773"/>
    </location>
</feature>
<comment type="cofactor">
    <cofactor evidence="7">
        <name>Mg(2+)</name>
        <dbReference type="ChEBI" id="CHEBI:18420"/>
    </cofactor>
</comment>
<dbReference type="EC" id="2.7.7.42" evidence="7"/>
<evidence type="ECO:0000256" key="2">
    <source>
        <dbReference type="ARBA" id="ARBA00022695"/>
    </source>
</evidence>
<evidence type="ECO:0000256" key="6">
    <source>
        <dbReference type="ARBA" id="ARBA00023268"/>
    </source>
</evidence>
<feature type="domain" description="PII-uridylyltransferase/Glutamine-synthetase adenylyltransferase" evidence="10">
    <location>
        <begin position="794"/>
        <end position="888"/>
    </location>
</feature>
<dbReference type="Pfam" id="PF08335">
    <property type="entry name" value="GlnD_UR_UTase"/>
    <property type="match status" value="2"/>
</dbReference>
<dbReference type="InterPro" id="IPR043519">
    <property type="entry name" value="NT_sf"/>
</dbReference>
<dbReference type="Gene3D" id="1.20.120.1510">
    <property type="match status" value="1"/>
</dbReference>
<feature type="region of interest" description="Disordered" evidence="8">
    <location>
        <begin position="421"/>
        <end position="442"/>
    </location>
</feature>
<evidence type="ECO:0000256" key="7">
    <source>
        <dbReference type="HAMAP-Rule" id="MF_00802"/>
    </source>
</evidence>
<dbReference type="AlphaFoldDB" id="C3XBS5"/>
<evidence type="ECO:0000259" key="9">
    <source>
        <dbReference type="Pfam" id="PF03710"/>
    </source>
</evidence>
<comment type="catalytic activity">
    <reaction evidence="7">
        <text>[glutamine synthetase]-L-tyrosine + ATP = [glutamine synthetase]-O(4)-(5'-adenylyl)-L-tyrosine + diphosphate</text>
        <dbReference type="Rhea" id="RHEA:18589"/>
        <dbReference type="Rhea" id="RHEA-COMP:10660"/>
        <dbReference type="Rhea" id="RHEA-COMP:10661"/>
        <dbReference type="ChEBI" id="CHEBI:30616"/>
        <dbReference type="ChEBI" id="CHEBI:33019"/>
        <dbReference type="ChEBI" id="CHEBI:46858"/>
        <dbReference type="ChEBI" id="CHEBI:83624"/>
        <dbReference type="EC" id="2.7.7.42"/>
    </reaction>
</comment>
<evidence type="ECO:0000259" key="10">
    <source>
        <dbReference type="Pfam" id="PF08335"/>
    </source>
</evidence>
<comment type="catalytic activity">
    <reaction evidence="7">
        <text>[glutamine synthetase]-O(4)-(5'-adenylyl)-L-tyrosine + phosphate = [glutamine synthetase]-L-tyrosine + ADP</text>
        <dbReference type="Rhea" id="RHEA:43716"/>
        <dbReference type="Rhea" id="RHEA-COMP:10660"/>
        <dbReference type="Rhea" id="RHEA-COMP:10661"/>
        <dbReference type="ChEBI" id="CHEBI:43474"/>
        <dbReference type="ChEBI" id="CHEBI:46858"/>
        <dbReference type="ChEBI" id="CHEBI:83624"/>
        <dbReference type="ChEBI" id="CHEBI:456216"/>
        <dbReference type="EC" id="2.7.7.89"/>
    </reaction>
</comment>
<evidence type="ECO:0000313" key="11">
    <source>
        <dbReference type="EMBL" id="EEO30651.1"/>
    </source>
</evidence>
<dbReference type="FunFam" id="3.30.460.10:FF:000009">
    <property type="entry name" value="Bifunctional glutamine synthetase adenylyltransferase/adenylyl-removing enzyme"/>
    <property type="match status" value="1"/>
</dbReference>
<keyword evidence="4 7" id="KW-0067">ATP-binding</keyword>
<proteinExistence type="inferred from homology"/>
<dbReference type="STRING" id="847.BRW83_0413"/>
<evidence type="ECO:0000256" key="1">
    <source>
        <dbReference type="ARBA" id="ARBA00022679"/>
    </source>
</evidence>
<reference evidence="11 12" key="1">
    <citation type="submission" date="2009-02" db="EMBL/GenBank/DDBJ databases">
        <title>The Genome Sequence of Oxalobacter formigenes OXCC13.</title>
        <authorList>
            <consortium name="The Broad Institute Genome Sequencing Platform"/>
            <person name="Ward D."/>
            <person name="Young S.K."/>
            <person name="Kodira C.D."/>
            <person name="Zeng Q."/>
            <person name="Koehrsen M."/>
            <person name="Alvarado L."/>
            <person name="Berlin A."/>
            <person name="Borenstein D."/>
            <person name="Chen Z."/>
            <person name="Engels R."/>
            <person name="Freedman E."/>
            <person name="Gellesch M."/>
            <person name="Goldberg J."/>
            <person name="Griggs A."/>
            <person name="Gujja S."/>
            <person name="Heiman D."/>
            <person name="Hepburn T."/>
            <person name="Howarth C."/>
            <person name="Jen D."/>
            <person name="Larson L."/>
            <person name="Lewis B."/>
            <person name="Mehta T."/>
            <person name="Park D."/>
            <person name="Pearson M."/>
            <person name="Roberts A."/>
            <person name="Saif S."/>
            <person name="Shea T."/>
            <person name="Shenoy N."/>
            <person name="Sisk P."/>
            <person name="Stolte C."/>
            <person name="Sykes S."/>
            <person name="Walk T."/>
            <person name="White J."/>
            <person name="Yandava C."/>
            <person name="Allison M.J."/>
            <person name="Lander E."/>
            <person name="Nusbaum C."/>
            <person name="Galagan J."/>
            <person name="Birren B."/>
        </authorList>
    </citation>
    <scope>NUCLEOTIDE SEQUENCE [LARGE SCALE GENOMIC DNA]</scope>
    <source>
        <strain evidence="11 12">OXCC13</strain>
    </source>
</reference>
<comment type="function">
    <text evidence="7">Involved in the regulation of glutamine synthetase GlnA, a key enzyme in the process to assimilate ammonia. When cellular nitrogen levels are high, the C-terminal adenylyl transferase (AT) inactivates GlnA by covalent transfer of an adenylyl group from ATP to specific tyrosine residue of GlnA, thus reducing its activity. Conversely, when nitrogen levels are low, the N-terminal adenylyl removase (AR) activates GlnA by removing the adenylyl group by phosphorolysis, increasing its activity. The regulatory region of GlnE binds the signal transduction protein PII (GlnB) which indicates the nitrogen status of the cell.</text>
</comment>
<comment type="similarity">
    <text evidence="7">Belongs to the GlnE family.</text>
</comment>
<dbReference type="HOGENOM" id="CLU_006233_0_1_4"/>
<dbReference type="GO" id="GO:0000820">
    <property type="term" value="P:regulation of glutamine family amino acid metabolic process"/>
    <property type="evidence" value="ECO:0007669"/>
    <property type="project" value="UniProtKB-UniRule"/>
</dbReference>
<feature type="domain" description="Glutamate-ammonia ligase adenylyltransferase repeated" evidence="9">
    <location>
        <begin position="44"/>
        <end position="248"/>
    </location>
</feature>
<dbReference type="GO" id="GO:0005524">
    <property type="term" value="F:ATP binding"/>
    <property type="evidence" value="ECO:0007669"/>
    <property type="project" value="UniProtKB-UniRule"/>
</dbReference>
<dbReference type="EC" id="2.7.7.89" evidence="7"/>
<name>C3XBS5_OXAFO</name>
<dbReference type="CDD" id="cd05401">
    <property type="entry name" value="NT_GlnE_GlnD_like"/>
    <property type="match status" value="2"/>
</dbReference>
<feature type="region of interest" description="Adenylyl removase" evidence="7">
    <location>
        <begin position="1"/>
        <end position="437"/>
    </location>
</feature>